<dbReference type="SUPFAM" id="SSF52540">
    <property type="entry name" value="P-loop containing nucleoside triphosphate hydrolases"/>
    <property type="match status" value="1"/>
</dbReference>
<dbReference type="PROSITE" id="PS50929">
    <property type="entry name" value="ABC_TM1F"/>
    <property type="match status" value="1"/>
</dbReference>
<name>A0A1F7F2X8_UNCRA</name>
<feature type="transmembrane region" description="Helical" evidence="7">
    <location>
        <begin position="21"/>
        <end position="45"/>
    </location>
</feature>
<dbReference type="Pfam" id="PF00005">
    <property type="entry name" value="ABC_tran"/>
    <property type="match status" value="1"/>
</dbReference>
<dbReference type="CDD" id="cd18552">
    <property type="entry name" value="ABC_6TM_MsbA_like"/>
    <property type="match status" value="1"/>
</dbReference>
<dbReference type="SMART" id="SM00382">
    <property type="entry name" value="AAA"/>
    <property type="match status" value="1"/>
</dbReference>
<dbReference type="InterPro" id="IPR039421">
    <property type="entry name" value="Type_1_exporter"/>
</dbReference>
<dbReference type="Gene3D" id="3.40.50.300">
    <property type="entry name" value="P-loop containing nucleotide triphosphate hydrolases"/>
    <property type="match status" value="1"/>
</dbReference>
<dbReference type="SUPFAM" id="SSF90123">
    <property type="entry name" value="ABC transporter transmembrane region"/>
    <property type="match status" value="1"/>
</dbReference>
<sequence>MELKTNFTLYRRMLGYMAPHLHLAVLGILFILLFTVSSSVGIFTLKPLFDGILTKSKADLIQSEKNATPGHAMTYAREFGALAYSEIVQVVRREKGFKQVKNEFGAHFNGYLRTGSVSSILMLTVFMIVAGVGVKCFSEYSKNMFFLRLNLRIMKRVRMDIYEKVMGFSMPFFNEYKIGFLMNRIINEVGIMQSLIITTASAMITNIAQVLFFFVILIVMDVKLTLILMLCFPPLVYMLDKVASYLKGFQSRLQNLVGTIMSVVQETLTGIRLVIASNKQKYEVQRYEKAVDEFQSVTKKLSKFDFLAAPLSEFVTTIIGLGIVVYALKSRVMNPESSMTSGDFVVYVAFMFSMMRPIKALNSFLVSFQKGMVVAGRVYDILDRDPIIKNSDNAVTLTEFKDSIEFRNVVFSYARDKQVLKGINLTIKRGEIVALVGSSGGGKTTLVDLLPRLYDPDSGEVIIDGRNISEYTLESLRDRMGVVTQETILFHDTVRNNIAYGSPAASLDDLRKAAAVANALDFIEELPNKWDTIIGERGTLLSGGQRQRLCIARAVLRNPDILIFDEATSALDNESEAKVQEAIDNLIKNRTAIVIAHRLSTIRRADNIVVVDNGSIAETGTHDDLMKNDGIYKRLYNLQFRDRAWG</sequence>
<dbReference type="FunFam" id="3.40.50.300:FF:000218">
    <property type="entry name" value="Multidrug ABC transporter ATP-binding protein"/>
    <property type="match status" value="1"/>
</dbReference>
<feature type="domain" description="ABC transporter" evidence="8">
    <location>
        <begin position="404"/>
        <end position="638"/>
    </location>
</feature>
<dbReference type="InterPro" id="IPR011527">
    <property type="entry name" value="ABC1_TM_dom"/>
</dbReference>
<evidence type="ECO:0000313" key="10">
    <source>
        <dbReference type="EMBL" id="OGK00866.1"/>
    </source>
</evidence>
<dbReference type="EMBL" id="MFYX01000139">
    <property type="protein sequence ID" value="OGK00866.1"/>
    <property type="molecule type" value="Genomic_DNA"/>
</dbReference>
<dbReference type="AlphaFoldDB" id="A0A1F7F2X8"/>
<dbReference type="GO" id="GO:0016887">
    <property type="term" value="F:ATP hydrolysis activity"/>
    <property type="evidence" value="ECO:0007669"/>
    <property type="project" value="InterPro"/>
</dbReference>
<dbReference type="PROSITE" id="PS00211">
    <property type="entry name" value="ABC_TRANSPORTER_1"/>
    <property type="match status" value="1"/>
</dbReference>
<dbReference type="Proteomes" id="UP000179243">
    <property type="component" value="Unassembled WGS sequence"/>
</dbReference>
<dbReference type="InterPro" id="IPR017871">
    <property type="entry name" value="ABC_transporter-like_CS"/>
</dbReference>
<dbReference type="GO" id="GO:0005886">
    <property type="term" value="C:plasma membrane"/>
    <property type="evidence" value="ECO:0007669"/>
    <property type="project" value="UniProtKB-SubCell"/>
</dbReference>
<evidence type="ECO:0000256" key="4">
    <source>
        <dbReference type="ARBA" id="ARBA00022840"/>
    </source>
</evidence>
<evidence type="ECO:0000313" key="11">
    <source>
        <dbReference type="Proteomes" id="UP000179243"/>
    </source>
</evidence>
<dbReference type="PANTHER" id="PTHR43394">
    <property type="entry name" value="ATP-DEPENDENT PERMEASE MDL1, MITOCHONDRIAL"/>
    <property type="match status" value="1"/>
</dbReference>
<dbReference type="Gene3D" id="1.20.1560.10">
    <property type="entry name" value="ABC transporter type 1, transmembrane domain"/>
    <property type="match status" value="1"/>
</dbReference>
<evidence type="ECO:0000259" key="8">
    <source>
        <dbReference type="PROSITE" id="PS50893"/>
    </source>
</evidence>
<keyword evidence="2 7" id="KW-0812">Transmembrane</keyword>
<comment type="caution">
    <text evidence="10">The sequence shown here is derived from an EMBL/GenBank/DDBJ whole genome shotgun (WGS) entry which is preliminary data.</text>
</comment>
<dbReference type="GO" id="GO:0005524">
    <property type="term" value="F:ATP binding"/>
    <property type="evidence" value="ECO:0007669"/>
    <property type="project" value="UniProtKB-KW"/>
</dbReference>
<gene>
    <name evidence="10" type="ORF">A2519_08035</name>
</gene>
<evidence type="ECO:0000256" key="6">
    <source>
        <dbReference type="ARBA" id="ARBA00023136"/>
    </source>
</evidence>
<dbReference type="PROSITE" id="PS50893">
    <property type="entry name" value="ABC_TRANSPORTER_2"/>
    <property type="match status" value="1"/>
</dbReference>
<evidence type="ECO:0000256" key="7">
    <source>
        <dbReference type="SAM" id="Phobius"/>
    </source>
</evidence>
<proteinExistence type="predicted"/>
<feature type="transmembrane region" description="Helical" evidence="7">
    <location>
        <begin position="117"/>
        <end position="138"/>
    </location>
</feature>
<dbReference type="InterPro" id="IPR003439">
    <property type="entry name" value="ABC_transporter-like_ATP-bd"/>
</dbReference>
<evidence type="ECO:0000256" key="2">
    <source>
        <dbReference type="ARBA" id="ARBA00022692"/>
    </source>
</evidence>
<evidence type="ECO:0000259" key="9">
    <source>
        <dbReference type="PROSITE" id="PS50929"/>
    </source>
</evidence>
<feature type="transmembrane region" description="Helical" evidence="7">
    <location>
        <begin position="306"/>
        <end position="328"/>
    </location>
</feature>
<dbReference type="GO" id="GO:0015421">
    <property type="term" value="F:ABC-type oligopeptide transporter activity"/>
    <property type="evidence" value="ECO:0007669"/>
    <property type="project" value="TreeGrafter"/>
</dbReference>
<feature type="domain" description="ABC transmembrane type-1" evidence="9">
    <location>
        <begin position="25"/>
        <end position="370"/>
    </location>
</feature>
<dbReference type="InterPro" id="IPR036640">
    <property type="entry name" value="ABC1_TM_sf"/>
</dbReference>
<feature type="transmembrane region" description="Helical" evidence="7">
    <location>
        <begin position="344"/>
        <end position="362"/>
    </location>
</feature>
<keyword evidence="6 7" id="KW-0472">Membrane</keyword>
<protein>
    <recommendedName>
        <fullName evidence="12">ABC transporter</fullName>
    </recommendedName>
</protein>
<dbReference type="Pfam" id="PF00664">
    <property type="entry name" value="ABC_membrane"/>
    <property type="match status" value="1"/>
</dbReference>
<evidence type="ECO:0008006" key="12">
    <source>
        <dbReference type="Google" id="ProtNLM"/>
    </source>
</evidence>
<keyword evidence="4" id="KW-0067">ATP-binding</keyword>
<dbReference type="InterPro" id="IPR003593">
    <property type="entry name" value="AAA+_ATPase"/>
</dbReference>
<comment type="subcellular location">
    <subcellularLocation>
        <location evidence="1">Cell membrane</location>
        <topology evidence="1">Multi-pass membrane protein</topology>
    </subcellularLocation>
</comment>
<keyword evidence="3" id="KW-0547">Nucleotide-binding</keyword>
<evidence type="ECO:0000256" key="3">
    <source>
        <dbReference type="ARBA" id="ARBA00022741"/>
    </source>
</evidence>
<keyword evidence="5 7" id="KW-1133">Transmembrane helix</keyword>
<dbReference type="InterPro" id="IPR027417">
    <property type="entry name" value="P-loop_NTPase"/>
</dbReference>
<organism evidence="10 11">
    <name type="scientific">Candidatus Raymondbacteria bacterium RIFOXYD12_FULL_49_13</name>
    <dbReference type="NCBI Taxonomy" id="1817890"/>
    <lineage>
        <taxon>Bacteria</taxon>
        <taxon>Raymondiibacteriota</taxon>
    </lineage>
</organism>
<reference evidence="10 11" key="1">
    <citation type="journal article" date="2016" name="Nat. Commun.">
        <title>Thousands of microbial genomes shed light on interconnected biogeochemical processes in an aquifer system.</title>
        <authorList>
            <person name="Anantharaman K."/>
            <person name="Brown C.T."/>
            <person name="Hug L.A."/>
            <person name="Sharon I."/>
            <person name="Castelle C.J."/>
            <person name="Probst A.J."/>
            <person name="Thomas B.C."/>
            <person name="Singh A."/>
            <person name="Wilkins M.J."/>
            <person name="Karaoz U."/>
            <person name="Brodie E.L."/>
            <person name="Williams K.H."/>
            <person name="Hubbard S.S."/>
            <person name="Banfield J.F."/>
        </authorList>
    </citation>
    <scope>NUCLEOTIDE SEQUENCE [LARGE SCALE GENOMIC DNA]</scope>
</reference>
<dbReference type="PANTHER" id="PTHR43394:SF1">
    <property type="entry name" value="ATP-BINDING CASSETTE SUB-FAMILY B MEMBER 10, MITOCHONDRIAL"/>
    <property type="match status" value="1"/>
</dbReference>
<evidence type="ECO:0000256" key="1">
    <source>
        <dbReference type="ARBA" id="ARBA00004651"/>
    </source>
</evidence>
<feature type="transmembrane region" description="Helical" evidence="7">
    <location>
        <begin position="210"/>
        <end position="237"/>
    </location>
</feature>
<accession>A0A1F7F2X8</accession>
<evidence type="ECO:0000256" key="5">
    <source>
        <dbReference type="ARBA" id="ARBA00022989"/>
    </source>
</evidence>